<name>A0A6A6RR97_9PLEO</name>
<keyword evidence="1" id="KW-0732">Signal</keyword>
<dbReference type="EMBL" id="MU006792">
    <property type="protein sequence ID" value="KAF2637870.1"/>
    <property type="molecule type" value="Genomic_DNA"/>
</dbReference>
<accession>A0A6A6RR97</accession>
<gene>
    <name evidence="2" type="ORF">P280DRAFT_99433</name>
</gene>
<keyword evidence="3" id="KW-1185">Reference proteome</keyword>
<dbReference type="Proteomes" id="UP000799753">
    <property type="component" value="Unassembled WGS sequence"/>
</dbReference>
<reference evidence="2" key="1">
    <citation type="journal article" date="2020" name="Stud. Mycol.">
        <title>101 Dothideomycetes genomes: a test case for predicting lifestyles and emergence of pathogens.</title>
        <authorList>
            <person name="Haridas S."/>
            <person name="Albert R."/>
            <person name="Binder M."/>
            <person name="Bloem J."/>
            <person name="Labutti K."/>
            <person name="Salamov A."/>
            <person name="Andreopoulos B."/>
            <person name="Baker S."/>
            <person name="Barry K."/>
            <person name="Bills G."/>
            <person name="Bluhm B."/>
            <person name="Cannon C."/>
            <person name="Castanera R."/>
            <person name="Culley D."/>
            <person name="Daum C."/>
            <person name="Ezra D."/>
            <person name="Gonzalez J."/>
            <person name="Henrissat B."/>
            <person name="Kuo A."/>
            <person name="Liang C."/>
            <person name="Lipzen A."/>
            <person name="Lutzoni F."/>
            <person name="Magnuson J."/>
            <person name="Mondo S."/>
            <person name="Nolan M."/>
            <person name="Ohm R."/>
            <person name="Pangilinan J."/>
            <person name="Park H.-J."/>
            <person name="Ramirez L."/>
            <person name="Alfaro M."/>
            <person name="Sun H."/>
            <person name="Tritt A."/>
            <person name="Yoshinaga Y."/>
            <person name="Zwiers L.-H."/>
            <person name="Turgeon B."/>
            <person name="Goodwin S."/>
            <person name="Spatafora J."/>
            <person name="Crous P."/>
            <person name="Grigoriev I."/>
        </authorList>
    </citation>
    <scope>NUCLEOTIDE SEQUENCE</scope>
    <source>
        <strain evidence="2">CBS 473.64</strain>
    </source>
</reference>
<organism evidence="2 3">
    <name type="scientific">Massarina eburnea CBS 473.64</name>
    <dbReference type="NCBI Taxonomy" id="1395130"/>
    <lineage>
        <taxon>Eukaryota</taxon>
        <taxon>Fungi</taxon>
        <taxon>Dikarya</taxon>
        <taxon>Ascomycota</taxon>
        <taxon>Pezizomycotina</taxon>
        <taxon>Dothideomycetes</taxon>
        <taxon>Pleosporomycetidae</taxon>
        <taxon>Pleosporales</taxon>
        <taxon>Massarineae</taxon>
        <taxon>Massarinaceae</taxon>
        <taxon>Massarina</taxon>
    </lineage>
</organism>
<dbReference type="AlphaFoldDB" id="A0A6A6RR97"/>
<proteinExistence type="predicted"/>
<feature type="signal peptide" evidence="1">
    <location>
        <begin position="1"/>
        <end position="20"/>
    </location>
</feature>
<sequence>MCWVTTRSHLLTLLFGSSTGKSPIMEYSLRKNSAMIRTRCTPSGDLSSYEPNNDNPTSIYDLRLKKNIFYANPWRNSPPASPFHGLVKISETERSITNPWGLCTFPSKVKPHFLKHQINYYNRMSLRGSLSQYAKHDRYTSTRLLALRYNDTIIGGVY</sequence>
<protein>
    <submittedName>
        <fullName evidence="2">Uncharacterized protein</fullName>
    </submittedName>
</protein>
<evidence type="ECO:0000313" key="3">
    <source>
        <dbReference type="Proteomes" id="UP000799753"/>
    </source>
</evidence>
<feature type="chain" id="PRO_5025538716" evidence="1">
    <location>
        <begin position="21"/>
        <end position="158"/>
    </location>
</feature>
<evidence type="ECO:0000313" key="2">
    <source>
        <dbReference type="EMBL" id="KAF2637870.1"/>
    </source>
</evidence>
<evidence type="ECO:0000256" key="1">
    <source>
        <dbReference type="SAM" id="SignalP"/>
    </source>
</evidence>